<keyword evidence="4" id="KW-1185">Reference proteome</keyword>
<gene>
    <name evidence="2" type="ordered locus">MTR_1g044560</name>
</gene>
<protein>
    <submittedName>
        <fullName evidence="2">Cysteine-rich repeat secretory protein, putative</fullName>
    </submittedName>
</protein>
<dbReference type="PaxDb" id="3880-AES60367"/>
<sequence length="126" mass="13921">MLINPITITCSEISNFIISIINHLKLGYKTCGVTNVAGSGFGGEKRHCLFLMENVVVSGQLVFIQLAVGLLMFWDNMKVMLVTLIVYCVKIAVHSVLVECGASISGQVYFHKCFICFNYYPTDVSS</sequence>
<dbReference type="GO" id="GO:0042742">
    <property type="term" value="P:defense response to bacterium"/>
    <property type="evidence" value="ECO:0000318"/>
    <property type="project" value="GO_Central"/>
</dbReference>
<keyword evidence="1" id="KW-1133">Transmembrane helix</keyword>
<dbReference type="EnsemblPlants" id="AES60367">
    <property type="protein sequence ID" value="AES60367"/>
    <property type="gene ID" value="MTR_1g044560"/>
</dbReference>
<keyword evidence="1" id="KW-0812">Transmembrane</keyword>
<accession>G7I620</accession>
<reference evidence="3" key="3">
    <citation type="submission" date="2015-04" db="UniProtKB">
        <authorList>
            <consortium name="EnsemblPlants"/>
        </authorList>
    </citation>
    <scope>IDENTIFICATION</scope>
    <source>
        <strain evidence="3">cv. Jemalong A17</strain>
    </source>
</reference>
<evidence type="ECO:0000256" key="1">
    <source>
        <dbReference type="SAM" id="Phobius"/>
    </source>
</evidence>
<feature type="transmembrane region" description="Helical" evidence="1">
    <location>
        <begin position="80"/>
        <end position="102"/>
    </location>
</feature>
<reference evidence="2 4" key="2">
    <citation type="journal article" date="2014" name="BMC Genomics">
        <title>An improved genome release (version Mt4.0) for the model legume Medicago truncatula.</title>
        <authorList>
            <person name="Tang H."/>
            <person name="Krishnakumar V."/>
            <person name="Bidwell S."/>
            <person name="Rosen B."/>
            <person name="Chan A."/>
            <person name="Zhou S."/>
            <person name="Gentzbittel L."/>
            <person name="Childs K.L."/>
            <person name="Yandell M."/>
            <person name="Gundlach H."/>
            <person name="Mayer K.F."/>
            <person name="Schwartz D.C."/>
            <person name="Town C.D."/>
        </authorList>
    </citation>
    <scope>GENOME REANNOTATION</scope>
    <source>
        <strain evidence="3 4">cv. Jemalong A17</strain>
    </source>
</reference>
<organism evidence="2 4">
    <name type="scientific">Medicago truncatula</name>
    <name type="common">Barrel medic</name>
    <name type="synonym">Medicago tribuloides</name>
    <dbReference type="NCBI Taxonomy" id="3880"/>
    <lineage>
        <taxon>Eukaryota</taxon>
        <taxon>Viridiplantae</taxon>
        <taxon>Streptophyta</taxon>
        <taxon>Embryophyta</taxon>
        <taxon>Tracheophyta</taxon>
        <taxon>Spermatophyta</taxon>
        <taxon>Magnoliopsida</taxon>
        <taxon>eudicotyledons</taxon>
        <taxon>Gunneridae</taxon>
        <taxon>Pentapetalae</taxon>
        <taxon>rosids</taxon>
        <taxon>fabids</taxon>
        <taxon>Fabales</taxon>
        <taxon>Fabaceae</taxon>
        <taxon>Papilionoideae</taxon>
        <taxon>50 kb inversion clade</taxon>
        <taxon>NPAAA clade</taxon>
        <taxon>Hologalegina</taxon>
        <taxon>IRL clade</taxon>
        <taxon>Trifolieae</taxon>
        <taxon>Medicago</taxon>
    </lineage>
</organism>
<feature type="transmembrane region" description="Helical" evidence="1">
    <location>
        <begin position="55"/>
        <end position="74"/>
    </location>
</feature>
<proteinExistence type="predicted"/>
<dbReference type="GO" id="GO:0009506">
    <property type="term" value="C:plasmodesma"/>
    <property type="evidence" value="ECO:0000318"/>
    <property type="project" value="GO_Central"/>
</dbReference>
<evidence type="ECO:0000313" key="2">
    <source>
        <dbReference type="EMBL" id="AES60367.1"/>
    </source>
</evidence>
<dbReference type="AlphaFoldDB" id="G7I620"/>
<dbReference type="EMBL" id="CM001217">
    <property type="protein sequence ID" value="AES60367.1"/>
    <property type="molecule type" value="Genomic_DNA"/>
</dbReference>
<evidence type="ECO:0000313" key="4">
    <source>
        <dbReference type="Proteomes" id="UP000002051"/>
    </source>
</evidence>
<dbReference type="OMA" id="HKCFICF"/>
<keyword evidence="1" id="KW-0472">Membrane</keyword>
<name>G7I620_MEDTR</name>
<evidence type="ECO:0000313" key="3">
    <source>
        <dbReference type="EnsemblPlants" id="AES60367"/>
    </source>
</evidence>
<dbReference type="HOGENOM" id="CLU_1984863_0_0_1"/>
<dbReference type="Proteomes" id="UP000002051">
    <property type="component" value="Unassembled WGS sequence"/>
</dbReference>
<reference evidence="2 4" key="1">
    <citation type="journal article" date="2011" name="Nature">
        <title>The Medicago genome provides insight into the evolution of rhizobial symbioses.</title>
        <authorList>
            <person name="Young N.D."/>
            <person name="Debelle F."/>
            <person name="Oldroyd G.E."/>
            <person name="Geurts R."/>
            <person name="Cannon S.B."/>
            <person name="Udvardi M.K."/>
            <person name="Benedito V.A."/>
            <person name="Mayer K.F."/>
            <person name="Gouzy J."/>
            <person name="Schoof H."/>
            <person name="Van de Peer Y."/>
            <person name="Proost S."/>
            <person name="Cook D.R."/>
            <person name="Meyers B.C."/>
            <person name="Spannagl M."/>
            <person name="Cheung F."/>
            <person name="De Mita S."/>
            <person name="Krishnakumar V."/>
            <person name="Gundlach H."/>
            <person name="Zhou S."/>
            <person name="Mudge J."/>
            <person name="Bharti A.K."/>
            <person name="Murray J.D."/>
            <person name="Naoumkina M.A."/>
            <person name="Rosen B."/>
            <person name="Silverstein K.A."/>
            <person name="Tang H."/>
            <person name="Rombauts S."/>
            <person name="Zhao P.X."/>
            <person name="Zhou P."/>
            <person name="Barbe V."/>
            <person name="Bardou P."/>
            <person name="Bechner M."/>
            <person name="Bellec A."/>
            <person name="Berger A."/>
            <person name="Berges H."/>
            <person name="Bidwell S."/>
            <person name="Bisseling T."/>
            <person name="Choisne N."/>
            <person name="Couloux A."/>
            <person name="Denny R."/>
            <person name="Deshpande S."/>
            <person name="Dai X."/>
            <person name="Doyle J.J."/>
            <person name="Dudez A.M."/>
            <person name="Farmer A.D."/>
            <person name="Fouteau S."/>
            <person name="Franken C."/>
            <person name="Gibelin C."/>
            <person name="Gish J."/>
            <person name="Goldstein S."/>
            <person name="Gonzalez A.J."/>
            <person name="Green P.J."/>
            <person name="Hallab A."/>
            <person name="Hartog M."/>
            <person name="Hua A."/>
            <person name="Humphray S.J."/>
            <person name="Jeong D.H."/>
            <person name="Jing Y."/>
            <person name="Jocker A."/>
            <person name="Kenton S.M."/>
            <person name="Kim D.J."/>
            <person name="Klee K."/>
            <person name="Lai H."/>
            <person name="Lang C."/>
            <person name="Lin S."/>
            <person name="Macmil S.L."/>
            <person name="Magdelenat G."/>
            <person name="Matthews L."/>
            <person name="McCorrison J."/>
            <person name="Monaghan E.L."/>
            <person name="Mun J.H."/>
            <person name="Najar F.Z."/>
            <person name="Nicholson C."/>
            <person name="Noirot C."/>
            <person name="O'Bleness M."/>
            <person name="Paule C.R."/>
            <person name="Poulain J."/>
            <person name="Prion F."/>
            <person name="Qin B."/>
            <person name="Qu C."/>
            <person name="Retzel E.F."/>
            <person name="Riddle C."/>
            <person name="Sallet E."/>
            <person name="Samain S."/>
            <person name="Samson N."/>
            <person name="Sanders I."/>
            <person name="Saurat O."/>
            <person name="Scarpelli C."/>
            <person name="Schiex T."/>
            <person name="Segurens B."/>
            <person name="Severin A.J."/>
            <person name="Sherrier D.J."/>
            <person name="Shi R."/>
            <person name="Sims S."/>
            <person name="Singer S.R."/>
            <person name="Sinharoy S."/>
            <person name="Sterck L."/>
            <person name="Viollet A."/>
            <person name="Wang B.B."/>
            <person name="Wang K."/>
            <person name="Wang M."/>
            <person name="Wang X."/>
            <person name="Warfsmann J."/>
            <person name="Weissenbach J."/>
            <person name="White D.D."/>
            <person name="White J.D."/>
            <person name="Wiley G.B."/>
            <person name="Wincker P."/>
            <person name="Xing Y."/>
            <person name="Yang L."/>
            <person name="Yao Z."/>
            <person name="Ying F."/>
            <person name="Zhai J."/>
            <person name="Zhou L."/>
            <person name="Zuber A."/>
            <person name="Denarie J."/>
            <person name="Dixon R.A."/>
            <person name="May G.D."/>
            <person name="Schwartz D.C."/>
            <person name="Rogers J."/>
            <person name="Quetier F."/>
            <person name="Town C.D."/>
            <person name="Roe B.A."/>
        </authorList>
    </citation>
    <scope>NUCLEOTIDE SEQUENCE [LARGE SCALE GENOMIC DNA]</scope>
    <source>
        <strain evidence="2">A17</strain>
        <strain evidence="3 4">cv. Jemalong A17</strain>
    </source>
</reference>